<name>A0AAD5NS22_ACENE</name>
<reference evidence="2" key="2">
    <citation type="submission" date="2023-02" db="EMBL/GenBank/DDBJ databases">
        <authorList>
            <person name="Swenson N.G."/>
            <person name="Wegrzyn J.L."/>
            <person name="Mcevoy S.L."/>
        </authorList>
    </citation>
    <scope>NUCLEOTIDE SEQUENCE</scope>
    <source>
        <strain evidence="2">91603</strain>
        <tissue evidence="2">Leaf</tissue>
    </source>
</reference>
<dbReference type="AlphaFoldDB" id="A0AAD5NS22"/>
<accession>A0AAD5NS22</accession>
<feature type="region of interest" description="Disordered" evidence="1">
    <location>
        <begin position="538"/>
        <end position="562"/>
    </location>
</feature>
<evidence type="ECO:0008006" key="4">
    <source>
        <dbReference type="Google" id="ProtNLM"/>
    </source>
</evidence>
<comment type="caution">
    <text evidence="2">The sequence shown here is derived from an EMBL/GenBank/DDBJ whole genome shotgun (WGS) entry which is preliminary data.</text>
</comment>
<evidence type="ECO:0000313" key="2">
    <source>
        <dbReference type="EMBL" id="KAI9177282.1"/>
    </source>
</evidence>
<sequence>MLSLLHADAAVKDNTANKGTVSEAYQRALQFERTITRWRGGGLRLGTSSSRATSRATVFSNDVVPCPVANPKQQPRSSSELRYFSFGDVEHRQSECKKVGKRVLFTKPEDSQEELVGNIGAEPQFDEDEELQEELVDNIEVEPQFDEDEVVNEDGVEGNVGLLLMVRPASITIIDDIKPEIDEKECYFAPKFDKEVVLRRGDTTEEQGTTMVERLVCLTPRAAFATITNVDEQVEVPTELPFAEEEAQNNKGVVVEQEIAMVMRDGWVLKSFHSIKSVMEILRKIRVLSSSYYLVDKNILWVFLSIRRLWENHFSSVGVWSNAITPQSRLLWVEFRGFPLDCWCEDFFMRLGWAYGEPLLIGEETINRKKLDYGRVMVLMHFGMRCPGSINVILDRSSFSVAVKEDPMTINSSWISEWLGVGGGESFPIRNNINDNLAQDYDGKCGDFNSYGSMEGSVVASNIVTNHNPAGMGNYVRRDVLYRDALSNERDVVNVGKDALNKKFFEMQQSAGRVSNLTNFKRKGIRLGRKSQVSQVQYEDSSFASDDRGSSSYSESEGGLSGAHLNSKCVALDVEVGRKNNSNIIIDLGGGSDHYVAPCLGGLNKFSRPYQLIQEDSIDNRLGGLVPVNDRNGAPHKMSTYIELLIENDARVEEARQEESLTSSGNLASHVS</sequence>
<protein>
    <recommendedName>
        <fullName evidence="4">DUF4283 domain-containing protein</fullName>
    </recommendedName>
</protein>
<dbReference type="Proteomes" id="UP001064489">
    <property type="component" value="Chromosome 5"/>
</dbReference>
<organism evidence="2 3">
    <name type="scientific">Acer negundo</name>
    <name type="common">Box elder</name>
    <dbReference type="NCBI Taxonomy" id="4023"/>
    <lineage>
        <taxon>Eukaryota</taxon>
        <taxon>Viridiplantae</taxon>
        <taxon>Streptophyta</taxon>
        <taxon>Embryophyta</taxon>
        <taxon>Tracheophyta</taxon>
        <taxon>Spermatophyta</taxon>
        <taxon>Magnoliopsida</taxon>
        <taxon>eudicotyledons</taxon>
        <taxon>Gunneridae</taxon>
        <taxon>Pentapetalae</taxon>
        <taxon>rosids</taxon>
        <taxon>malvids</taxon>
        <taxon>Sapindales</taxon>
        <taxon>Sapindaceae</taxon>
        <taxon>Hippocastanoideae</taxon>
        <taxon>Acereae</taxon>
        <taxon>Acer</taxon>
    </lineage>
</organism>
<keyword evidence="3" id="KW-1185">Reference proteome</keyword>
<evidence type="ECO:0000256" key="1">
    <source>
        <dbReference type="SAM" id="MobiDB-lite"/>
    </source>
</evidence>
<gene>
    <name evidence="2" type="ORF">LWI28_013192</name>
</gene>
<evidence type="ECO:0000313" key="3">
    <source>
        <dbReference type="Proteomes" id="UP001064489"/>
    </source>
</evidence>
<proteinExistence type="predicted"/>
<feature type="compositionally biased region" description="Low complexity" evidence="1">
    <location>
        <begin position="540"/>
        <end position="558"/>
    </location>
</feature>
<reference evidence="2" key="1">
    <citation type="journal article" date="2022" name="Plant J.">
        <title>Strategies of tolerance reflected in two North American maple genomes.</title>
        <authorList>
            <person name="McEvoy S.L."/>
            <person name="Sezen U.U."/>
            <person name="Trouern-Trend A."/>
            <person name="McMahon S.M."/>
            <person name="Schaberg P.G."/>
            <person name="Yang J."/>
            <person name="Wegrzyn J.L."/>
            <person name="Swenson N.G."/>
        </authorList>
    </citation>
    <scope>NUCLEOTIDE SEQUENCE</scope>
    <source>
        <strain evidence="2">91603</strain>
    </source>
</reference>
<dbReference type="EMBL" id="JAJSOW010000102">
    <property type="protein sequence ID" value="KAI9177282.1"/>
    <property type="molecule type" value="Genomic_DNA"/>
</dbReference>